<protein>
    <submittedName>
        <fullName evidence="2">Uncharacterized protein</fullName>
    </submittedName>
</protein>
<evidence type="ECO:0000256" key="1">
    <source>
        <dbReference type="SAM" id="MobiDB-lite"/>
    </source>
</evidence>
<keyword evidence="3" id="KW-1185">Reference proteome</keyword>
<sequence length="111" mass="12212">MRCNAPVTTPAHSPDKHGPVPVPRQISMRFRFPLDSIYSTPGSPHGLTTTTDPLGRYFLGTSYLKAQSEEAQPTLGPWTGFEPMPLETPRTPKHAWFHCTTAAPIVSLVDL</sequence>
<organism evidence="2 3">
    <name type="scientific">Portunus trituberculatus</name>
    <name type="common">Swimming crab</name>
    <name type="synonym">Neptunus trituberculatus</name>
    <dbReference type="NCBI Taxonomy" id="210409"/>
    <lineage>
        <taxon>Eukaryota</taxon>
        <taxon>Metazoa</taxon>
        <taxon>Ecdysozoa</taxon>
        <taxon>Arthropoda</taxon>
        <taxon>Crustacea</taxon>
        <taxon>Multicrustacea</taxon>
        <taxon>Malacostraca</taxon>
        <taxon>Eumalacostraca</taxon>
        <taxon>Eucarida</taxon>
        <taxon>Decapoda</taxon>
        <taxon>Pleocyemata</taxon>
        <taxon>Brachyura</taxon>
        <taxon>Eubrachyura</taxon>
        <taxon>Portunoidea</taxon>
        <taxon>Portunidae</taxon>
        <taxon>Portuninae</taxon>
        <taxon>Portunus</taxon>
    </lineage>
</organism>
<feature type="compositionally biased region" description="Polar residues" evidence="1">
    <location>
        <begin position="1"/>
        <end position="11"/>
    </location>
</feature>
<comment type="caution">
    <text evidence="2">The sequence shown here is derived from an EMBL/GenBank/DDBJ whole genome shotgun (WGS) entry which is preliminary data.</text>
</comment>
<evidence type="ECO:0000313" key="3">
    <source>
        <dbReference type="Proteomes" id="UP000324222"/>
    </source>
</evidence>
<proteinExistence type="predicted"/>
<name>A0A5B7JS79_PORTR</name>
<gene>
    <name evidence="2" type="ORF">E2C01_093015</name>
</gene>
<dbReference type="EMBL" id="VSRR010111041">
    <property type="protein sequence ID" value="MPC97689.1"/>
    <property type="molecule type" value="Genomic_DNA"/>
</dbReference>
<reference evidence="2 3" key="1">
    <citation type="submission" date="2019-05" db="EMBL/GenBank/DDBJ databases">
        <title>Another draft genome of Portunus trituberculatus and its Hox gene families provides insights of decapod evolution.</title>
        <authorList>
            <person name="Jeong J.-H."/>
            <person name="Song I."/>
            <person name="Kim S."/>
            <person name="Choi T."/>
            <person name="Kim D."/>
            <person name="Ryu S."/>
            <person name="Kim W."/>
        </authorList>
    </citation>
    <scope>NUCLEOTIDE SEQUENCE [LARGE SCALE GENOMIC DNA]</scope>
    <source>
        <tissue evidence="2">Muscle</tissue>
    </source>
</reference>
<dbReference type="AlphaFoldDB" id="A0A5B7JS79"/>
<dbReference type="Proteomes" id="UP000324222">
    <property type="component" value="Unassembled WGS sequence"/>
</dbReference>
<evidence type="ECO:0000313" key="2">
    <source>
        <dbReference type="EMBL" id="MPC97689.1"/>
    </source>
</evidence>
<feature type="region of interest" description="Disordered" evidence="1">
    <location>
        <begin position="1"/>
        <end position="22"/>
    </location>
</feature>
<accession>A0A5B7JS79</accession>